<dbReference type="GO" id="GO:0016987">
    <property type="term" value="F:sigma factor activity"/>
    <property type="evidence" value="ECO:0007669"/>
    <property type="project" value="UniProtKB-KW"/>
</dbReference>
<dbReference type="AlphaFoldDB" id="A0A1Z2KXA6"/>
<gene>
    <name evidence="7" type="ORF">SMD11_1018</name>
</gene>
<keyword evidence="4" id="KW-0238">DNA-binding</keyword>
<keyword evidence="5" id="KW-0804">Transcription</keyword>
<dbReference type="InterPro" id="IPR039425">
    <property type="entry name" value="RNA_pol_sigma-70-like"/>
</dbReference>
<accession>A0A1Z2KXA6</accession>
<evidence type="ECO:0000256" key="1">
    <source>
        <dbReference type="ARBA" id="ARBA00010641"/>
    </source>
</evidence>
<evidence type="ECO:0000256" key="3">
    <source>
        <dbReference type="ARBA" id="ARBA00023082"/>
    </source>
</evidence>
<dbReference type="Gene3D" id="1.10.10.10">
    <property type="entry name" value="Winged helix-like DNA-binding domain superfamily/Winged helix DNA-binding domain"/>
    <property type="match status" value="1"/>
</dbReference>
<dbReference type="NCBIfam" id="TIGR02937">
    <property type="entry name" value="sigma70-ECF"/>
    <property type="match status" value="1"/>
</dbReference>
<evidence type="ECO:0000256" key="4">
    <source>
        <dbReference type="ARBA" id="ARBA00023125"/>
    </source>
</evidence>
<organism evidence="7 8">
    <name type="scientific">Streptomyces albireticuli</name>
    <dbReference type="NCBI Taxonomy" id="1940"/>
    <lineage>
        <taxon>Bacteria</taxon>
        <taxon>Bacillati</taxon>
        <taxon>Actinomycetota</taxon>
        <taxon>Actinomycetes</taxon>
        <taxon>Kitasatosporales</taxon>
        <taxon>Streptomycetaceae</taxon>
        <taxon>Streptomyces</taxon>
    </lineage>
</organism>
<name>A0A1Z2KXA6_9ACTN</name>
<evidence type="ECO:0000256" key="5">
    <source>
        <dbReference type="ARBA" id="ARBA00023163"/>
    </source>
</evidence>
<dbReference type="InterPro" id="IPR036388">
    <property type="entry name" value="WH-like_DNA-bd_sf"/>
</dbReference>
<dbReference type="Pfam" id="PF08281">
    <property type="entry name" value="Sigma70_r4_2"/>
    <property type="match status" value="1"/>
</dbReference>
<feature type="domain" description="RNA polymerase sigma factor 70 region 4 type 2" evidence="6">
    <location>
        <begin position="26"/>
        <end position="76"/>
    </location>
</feature>
<dbReference type="KEGG" id="salj:SMD11_1018"/>
<dbReference type="PANTHER" id="PTHR43133">
    <property type="entry name" value="RNA POLYMERASE ECF-TYPE SIGMA FACTO"/>
    <property type="match status" value="1"/>
</dbReference>
<dbReference type="SUPFAM" id="SSF88659">
    <property type="entry name" value="Sigma3 and sigma4 domains of RNA polymerase sigma factors"/>
    <property type="match status" value="1"/>
</dbReference>
<reference evidence="7 8" key="1">
    <citation type="submission" date="2017-06" db="EMBL/GenBank/DDBJ databases">
        <title>Streptomyces albireticuli Genome sequencing and assembly.</title>
        <authorList>
            <person name="Wang Y."/>
            <person name="Du B."/>
            <person name="Ding Y."/>
            <person name="Liu H."/>
            <person name="Hou Q."/>
            <person name="Liu K."/>
            <person name="Yao L."/>
            <person name="Wang C."/>
        </authorList>
    </citation>
    <scope>NUCLEOTIDE SEQUENCE [LARGE SCALE GENOMIC DNA]</scope>
    <source>
        <strain evidence="7 8">MDJK11</strain>
    </source>
</reference>
<dbReference type="GO" id="GO:0006352">
    <property type="term" value="P:DNA-templated transcription initiation"/>
    <property type="evidence" value="ECO:0007669"/>
    <property type="project" value="InterPro"/>
</dbReference>
<dbReference type="EMBL" id="CP021744">
    <property type="protein sequence ID" value="ARZ66683.1"/>
    <property type="molecule type" value="Genomic_DNA"/>
</dbReference>
<evidence type="ECO:0000313" key="7">
    <source>
        <dbReference type="EMBL" id="ARZ66683.1"/>
    </source>
</evidence>
<dbReference type="RefSeq" id="WP_234365908.1">
    <property type="nucleotide sequence ID" value="NZ_CP021744.1"/>
</dbReference>
<protein>
    <recommendedName>
        <fullName evidence="6">RNA polymerase sigma factor 70 region 4 type 2 domain-containing protein</fullName>
    </recommendedName>
</protein>
<dbReference type="InterPro" id="IPR013249">
    <property type="entry name" value="RNA_pol_sigma70_r4_t2"/>
</dbReference>
<dbReference type="PANTHER" id="PTHR43133:SF8">
    <property type="entry name" value="RNA POLYMERASE SIGMA FACTOR HI_1459-RELATED"/>
    <property type="match status" value="1"/>
</dbReference>
<evidence type="ECO:0000256" key="2">
    <source>
        <dbReference type="ARBA" id="ARBA00023015"/>
    </source>
</evidence>
<evidence type="ECO:0000259" key="6">
    <source>
        <dbReference type="Pfam" id="PF08281"/>
    </source>
</evidence>
<proteinExistence type="inferred from homology"/>
<keyword evidence="2" id="KW-0805">Transcription regulation</keyword>
<dbReference type="GO" id="GO:0003677">
    <property type="term" value="F:DNA binding"/>
    <property type="evidence" value="ECO:0007669"/>
    <property type="project" value="UniProtKB-KW"/>
</dbReference>
<sequence length="92" mass="10464">METAAFTAVRDATRTRLQALESRLGLYAAITRLPERQYDVIVLRYILGYPATRVAEIMGISPATVRSHARGARRRLAHDLHLEWADEGKEWS</sequence>
<keyword evidence="3" id="KW-0731">Sigma factor</keyword>
<evidence type="ECO:0000313" key="8">
    <source>
        <dbReference type="Proteomes" id="UP000195755"/>
    </source>
</evidence>
<dbReference type="InterPro" id="IPR014284">
    <property type="entry name" value="RNA_pol_sigma-70_dom"/>
</dbReference>
<dbReference type="InterPro" id="IPR013324">
    <property type="entry name" value="RNA_pol_sigma_r3/r4-like"/>
</dbReference>
<dbReference type="Proteomes" id="UP000195755">
    <property type="component" value="Chromosome"/>
</dbReference>
<comment type="similarity">
    <text evidence="1">Belongs to the sigma-70 factor family. ECF subfamily.</text>
</comment>